<sequence length="330" mass="38216">MFMFNKAPSKYVTKVENSRSKQKKITKQFRKKFRAASKVSDPDYGANAQRPDMTEEVFEAAKEHFLKGLEVTTDEREKIQTNTLQQSDSQDWIEQRKKRLTASIFGKICKRKNNISCAPLVKSIVTSKNLSNVPSIAYGKENEGQALQQLAHQEKIKISKCGLFVHKAHCFLAATPDGIYQDNEGKTGVVEVKCPLSAKDMNPDNAIIDKKITFWKHDIKNNQFRVDKNHNYYYQIQGQLEVTEKNICVFAVRTGTNQPMKVEYIERDQKFWETKMMPPLTNFFHNCLLPELVDPRIERSMPIKEPPFIIEAIKNKKKTENKKKQHNNEN</sequence>
<dbReference type="Pfam" id="PF09588">
    <property type="entry name" value="YqaJ"/>
    <property type="match status" value="1"/>
</dbReference>
<evidence type="ECO:0000313" key="4">
    <source>
        <dbReference type="Proteomes" id="UP000653454"/>
    </source>
</evidence>
<name>A0A8S4G584_PLUXY</name>
<dbReference type="InterPro" id="IPR011604">
    <property type="entry name" value="PDDEXK-like_dom_sf"/>
</dbReference>
<comment type="caution">
    <text evidence="3">The sequence shown here is derived from an EMBL/GenBank/DDBJ whole genome shotgun (WGS) entry which is preliminary data.</text>
</comment>
<dbReference type="Proteomes" id="UP000653454">
    <property type="component" value="Unassembled WGS sequence"/>
</dbReference>
<evidence type="ECO:0000256" key="1">
    <source>
        <dbReference type="SAM" id="MobiDB-lite"/>
    </source>
</evidence>
<feature type="domain" description="YqaJ viral recombinase" evidence="2">
    <location>
        <begin position="91"/>
        <end position="245"/>
    </location>
</feature>
<protein>
    <submittedName>
        <fullName evidence="3">(diamondback moth) hypothetical protein</fullName>
    </submittedName>
</protein>
<dbReference type="SUPFAM" id="SSF52980">
    <property type="entry name" value="Restriction endonuclease-like"/>
    <property type="match status" value="1"/>
</dbReference>
<dbReference type="GO" id="GO:0006281">
    <property type="term" value="P:DNA repair"/>
    <property type="evidence" value="ECO:0007669"/>
    <property type="project" value="UniProtKB-ARBA"/>
</dbReference>
<dbReference type="CDD" id="cd22343">
    <property type="entry name" value="PDDEXK_lambda_exonuclease-like"/>
    <property type="match status" value="1"/>
</dbReference>
<organism evidence="3 4">
    <name type="scientific">Plutella xylostella</name>
    <name type="common">Diamondback moth</name>
    <name type="synonym">Plutella maculipennis</name>
    <dbReference type="NCBI Taxonomy" id="51655"/>
    <lineage>
        <taxon>Eukaryota</taxon>
        <taxon>Metazoa</taxon>
        <taxon>Ecdysozoa</taxon>
        <taxon>Arthropoda</taxon>
        <taxon>Hexapoda</taxon>
        <taxon>Insecta</taxon>
        <taxon>Pterygota</taxon>
        <taxon>Neoptera</taxon>
        <taxon>Endopterygota</taxon>
        <taxon>Lepidoptera</taxon>
        <taxon>Glossata</taxon>
        <taxon>Ditrysia</taxon>
        <taxon>Yponomeutoidea</taxon>
        <taxon>Plutellidae</taxon>
        <taxon>Plutella</taxon>
    </lineage>
</organism>
<dbReference type="PANTHER" id="PTHR46609:SF8">
    <property type="entry name" value="YQAJ VIRAL RECOMBINASE DOMAIN-CONTAINING PROTEIN"/>
    <property type="match status" value="1"/>
</dbReference>
<proteinExistence type="predicted"/>
<dbReference type="InterPro" id="IPR051703">
    <property type="entry name" value="NF-kappa-B_Signaling_Reg"/>
</dbReference>
<dbReference type="EMBL" id="CAJHNJ030000091">
    <property type="protein sequence ID" value="CAG9134964.1"/>
    <property type="molecule type" value="Genomic_DNA"/>
</dbReference>
<dbReference type="InterPro" id="IPR019080">
    <property type="entry name" value="YqaJ_viral_recombinase"/>
</dbReference>
<reference evidence="3" key="1">
    <citation type="submission" date="2020-11" db="EMBL/GenBank/DDBJ databases">
        <authorList>
            <person name="Whiteford S."/>
        </authorList>
    </citation>
    <scope>NUCLEOTIDE SEQUENCE</scope>
</reference>
<dbReference type="InterPro" id="IPR011335">
    <property type="entry name" value="Restrct_endonuc-II-like"/>
</dbReference>
<evidence type="ECO:0000313" key="3">
    <source>
        <dbReference type="EMBL" id="CAG9134964.1"/>
    </source>
</evidence>
<gene>
    <name evidence="3" type="ORF">PLXY2_LOCUS13236</name>
</gene>
<dbReference type="AlphaFoldDB" id="A0A8S4G584"/>
<evidence type="ECO:0000259" key="2">
    <source>
        <dbReference type="Pfam" id="PF09588"/>
    </source>
</evidence>
<accession>A0A8S4G584</accession>
<dbReference type="Gene3D" id="3.90.320.10">
    <property type="match status" value="1"/>
</dbReference>
<feature type="region of interest" description="Disordered" evidence="1">
    <location>
        <begin position="31"/>
        <end position="51"/>
    </location>
</feature>
<dbReference type="PANTHER" id="PTHR46609">
    <property type="entry name" value="EXONUCLEASE, PHAGE-TYPE/RECB, C-TERMINAL DOMAIN-CONTAINING PROTEIN"/>
    <property type="match status" value="1"/>
</dbReference>
<keyword evidence="4" id="KW-1185">Reference proteome</keyword>